<organism evidence="2">
    <name type="scientific">Setaria italica</name>
    <name type="common">Foxtail millet</name>
    <name type="synonym">Panicum italicum</name>
    <dbReference type="NCBI Taxonomy" id="4555"/>
    <lineage>
        <taxon>Eukaryota</taxon>
        <taxon>Viridiplantae</taxon>
        <taxon>Streptophyta</taxon>
        <taxon>Embryophyta</taxon>
        <taxon>Tracheophyta</taxon>
        <taxon>Spermatophyta</taxon>
        <taxon>Magnoliopsida</taxon>
        <taxon>Liliopsida</taxon>
        <taxon>Poales</taxon>
        <taxon>Poaceae</taxon>
        <taxon>PACMAD clade</taxon>
        <taxon>Panicoideae</taxon>
        <taxon>Panicodae</taxon>
        <taxon>Paniceae</taxon>
        <taxon>Cenchrinae</taxon>
        <taxon>Setaria</taxon>
    </lineage>
</organism>
<reference evidence="2" key="1">
    <citation type="journal article" date="2012" name="Nat. Biotechnol.">
        <title>Reference genome sequence of the model plant Setaria.</title>
        <authorList>
            <person name="Bennetzen J.L."/>
            <person name="Schmutz J."/>
            <person name="Wang H."/>
            <person name="Percifield R."/>
            <person name="Hawkins J."/>
            <person name="Pontaroli A.C."/>
            <person name="Estep M."/>
            <person name="Feng L."/>
            <person name="Vaughn J.N."/>
            <person name="Grimwood J."/>
            <person name="Jenkins J."/>
            <person name="Barry K."/>
            <person name="Lindquist E."/>
            <person name="Hellsten U."/>
            <person name="Deshpande S."/>
            <person name="Wang X."/>
            <person name="Wu X."/>
            <person name="Mitros T."/>
            <person name="Triplett J."/>
            <person name="Yang X."/>
            <person name="Ye C.Y."/>
            <person name="Mauro-Herrera M."/>
            <person name="Wang L."/>
            <person name="Li P."/>
            <person name="Sharma M."/>
            <person name="Sharma R."/>
            <person name="Ronald P.C."/>
            <person name="Panaud O."/>
            <person name="Kellogg E.A."/>
            <person name="Brutnell T.P."/>
            <person name="Doust A.N."/>
            <person name="Tuskan G.A."/>
            <person name="Rokhsar D."/>
            <person name="Devos K.M."/>
        </authorList>
    </citation>
    <scope>NUCLEOTIDE SEQUENCE [LARGE SCALE GENOMIC DNA]</scope>
    <source>
        <strain evidence="2">Yugu1</strain>
    </source>
</reference>
<evidence type="ECO:0000313" key="2">
    <source>
        <dbReference type="EMBL" id="RCV05909.1"/>
    </source>
</evidence>
<sequence>MLRPRGNGASRRRSTSRKSWSSWRHKRWCIEKKADGNEAEEVAADIVIVALLAAVTTGGDEMKRSLSQSSMVIGGDASRRKQRRMRWRRRPVASPPRHRPLPTVAEVTQRGQSNVVSASGGGDVRGRHLVSSRAGRHRIPFLITE</sequence>
<reference evidence="2" key="2">
    <citation type="submission" date="2015-07" db="EMBL/GenBank/DDBJ databases">
        <authorList>
            <person name="Noorani M."/>
        </authorList>
    </citation>
    <scope>NUCLEOTIDE SEQUENCE</scope>
    <source>
        <strain evidence="2">Yugu1</strain>
    </source>
</reference>
<dbReference type="AlphaFoldDB" id="A0A368PJT4"/>
<accession>A0A368PJT4</accession>
<protein>
    <submittedName>
        <fullName evidence="2">Uncharacterized protein</fullName>
    </submittedName>
</protein>
<evidence type="ECO:0000256" key="1">
    <source>
        <dbReference type="SAM" id="MobiDB-lite"/>
    </source>
</evidence>
<gene>
    <name evidence="2" type="ORF">SETIT_1G120400v2</name>
</gene>
<name>A0A368PJT4_SETIT</name>
<dbReference type="EMBL" id="CM003528">
    <property type="protein sequence ID" value="RCV05909.1"/>
    <property type="molecule type" value="Genomic_DNA"/>
</dbReference>
<proteinExistence type="predicted"/>
<feature type="region of interest" description="Disordered" evidence="1">
    <location>
        <begin position="68"/>
        <end position="103"/>
    </location>
</feature>
<feature type="compositionally biased region" description="Basic residues" evidence="1">
    <location>
        <begin position="80"/>
        <end position="100"/>
    </location>
</feature>